<reference evidence="3 4" key="1">
    <citation type="submission" date="2024-03" db="EMBL/GenBank/DDBJ databases">
        <title>YIM 134122 draft genome.</title>
        <authorList>
            <person name="Zuo S."/>
            <person name="Xiong L."/>
        </authorList>
    </citation>
    <scope>NUCLEOTIDE SEQUENCE [LARGE SCALE GENOMIC DNA]</scope>
    <source>
        <strain evidence="3 4">YIM 134122</strain>
    </source>
</reference>
<evidence type="ECO:0000313" key="4">
    <source>
        <dbReference type="Proteomes" id="UP001425155"/>
    </source>
</evidence>
<gene>
    <name evidence="3" type="ORF">WJX64_00310</name>
</gene>
<name>A0ABU9VZY5_9MICO</name>
<comment type="caution">
    <text evidence="3">The sequence shown here is derived from an EMBL/GenBank/DDBJ whole genome shotgun (WGS) entry which is preliminary data.</text>
</comment>
<dbReference type="InterPro" id="IPR011033">
    <property type="entry name" value="PRC_barrel-like_sf"/>
</dbReference>
<sequence length="128" mass="13584">MLPSNNIQSIVGATLFGTDDDKIGRIAQVLVDATDGHPTWAVVHVGTLARHSTFVPLTDATWENDDVSVPFSKDQVKHAPRIDSDGGLDPTQEQELVRYYSTGSATDTAGADPGAAPDASAGRHEESR</sequence>
<dbReference type="Gene3D" id="3.90.50.10">
    <property type="entry name" value="Photosynthetic Reaction Center, subunit H, domain 2"/>
    <property type="match status" value="1"/>
</dbReference>
<dbReference type="InterPro" id="IPR014747">
    <property type="entry name" value="Bac_photo_RC_H_C"/>
</dbReference>
<evidence type="ECO:0000259" key="2">
    <source>
        <dbReference type="Pfam" id="PF05239"/>
    </source>
</evidence>
<organism evidence="3 4">
    <name type="scientific">Leifsonia stereocauli</name>
    <dbReference type="NCBI Taxonomy" id="3134136"/>
    <lineage>
        <taxon>Bacteria</taxon>
        <taxon>Bacillati</taxon>
        <taxon>Actinomycetota</taxon>
        <taxon>Actinomycetes</taxon>
        <taxon>Micrococcales</taxon>
        <taxon>Microbacteriaceae</taxon>
        <taxon>Leifsonia</taxon>
    </lineage>
</organism>
<dbReference type="Pfam" id="PF05239">
    <property type="entry name" value="PRC"/>
    <property type="match status" value="1"/>
</dbReference>
<protein>
    <submittedName>
        <fullName evidence="3">PRC-barrel domain-containing protein</fullName>
    </submittedName>
</protein>
<feature type="region of interest" description="Disordered" evidence="1">
    <location>
        <begin position="73"/>
        <end position="128"/>
    </location>
</feature>
<dbReference type="InterPro" id="IPR027275">
    <property type="entry name" value="PRC-brl_dom"/>
</dbReference>
<keyword evidence="4" id="KW-1185">Reference proteome</keyword>
<proteinExistence type="predicted"/>
<feature type="compositionally biased region" description="Basic and acidic residues" evidence="1">
    <location>
        <begin position="74"/>
        <end position="84"/>
    </location>
</feature>
<evidence type="ECO:0000313" key="3">
    <source>
        <dbReference type="EMBL" id="MEN1944980.1"/>
    </source>
</evidence>
<dbReference type="Proteomes" id="UP001425155">
    <property type="component" value="Unassembled WGS sequence"/>
</dbReference>
<dbReference type="RefSeq" id="WP_342110670.1">
    <property type="nucleotide sequence ID" value="NZ_JBCAUN010000001.1"/>
</dbReference>
<feature type="domain" description="PRC-barrel" evidence="2">
    <location>
        <begin position="7"/>
        <end position="75"/>
    </location>
</feature>
<accession>A0ABU9VZY5</accession>
<evidence type="ECO:0000256" key="1">
    <source>
        <dbReference type="SAM" id="MobiDB-lite"/>
    </source>
</evidence>
<dbReference type="SUPFAM" id="SSF50346">
    <property type="entry name" value="PRC-barrel domain"/>
    <property type="match status" value="1"/>
</dbReference>
<feature type="compositionally biased region" description="Low complexity" evidence="1">
    <location>
        <begin position="101"/>
        <end position="120"/>
    </location>
</feature>
<dbReference type="EMBL" id="JBCLVG010000001">
    <property type="protein sequence ID" value="MEN1944980.1"/>
    <property type="molecule type" value="Genomic_DNA"/>
</dbReference>